<comment type="caution">
    <text evidence="1">The sequence shown here is derived from an EMBL/GenBank/DDBJ whole genome shotgun (WGS) entry which is preliminary data.</text>
</comment>
<evidence type="ECO:0000313" key="1">
    <source>
        <dbReference type="EMBL" id="ELZ35634.1"/>
    </source>
</evidence>
<accession>M0DNB5</accession>
<proteinExistence type="predicted"/>
<keyword evidence="2" id="KW-1185">Reference proteome</keyword>
<sequence length="181" mass="19902">MEPPAVPRDRLDGWTLVAETTERPFAAGPVSVTAATTRYERETPPPRPFFFASRLRLSPDTGPNPALTRLVESRAREGFRDRLADREITGLEHRDDRSLAVDDPKASRATLSTFHGRCTADGERVPVEALLAVWKRGEYLLAGGAYPTGDGVEATRQAVLALVRGVRPPDRDGVGSERSRR</sequence>
<reference evidence="1 2" key="1">
    <citation type="journal article" date="2014" name="PLoS Genet.">
        <title>Phylogenetically driven sequencing of extremely halophilic archaea reveals strategies for static and dynamic osmo-response.</title>
        <authorList>
            <person name="Becker E.A."/>
            <person name="Seitzer P.M."/>
            <person name="Tritt A."/>
            <person name="Larsen D."/>
            <person name="Krusor M."/>
            <person name="Yao A.I."/>
            <person name="Wu D."/>
            <person name="Madern D."/>
            <person name="Eisen J.A."/>
            <person name="Darling A.E."/>
            <person name="Facciotti M.T."/>
        </authorList>
    </citation>
    <scope>NUCLEOTIDE SEQUENCE [LARGE SCALE GENOMIC DNA]</scope>
    <source>
        <strain evidence="1 2">DSM 14210</strain>
    </source>
</reference>
<dbReference type="RefSeq" id="WP_006629939.1">
    <property type="nucleotide sequence ID" value="NZ_AOJD01000060.1"/>
</dbReference>
<dbReference type="Proteomes" id="UP000011523">
    <property type="component" value="Unassembled WGS sequence"/>
</dbReference>
<name>M0DNB5_9EURY</name>
<dbReference type="Pfam" id="PF20127">
    <property type="entry name" value="DUF6517"/>
    <property type="match status" value="1"/>
</dbReference>
<dbReference type="OrthoDB" id="300230at2157"/>
<organism evidence="1 2">
    <name type="scientific">Halorubrum tebenquichense DSM 14210</name>
    <dbReference type="NCBI Taxonomy" id="1227485"/>
    <lineage>
        <taxon>Archaea</taxon>
        <taxon>Methanobacteriati</taxon>
        <taxon>Methanobacteriota</taxon>
        <taxon>Stenosarchaea group</taxon>
        <taxon>Halobacteria</taxon>
        <taxon>Halobacteriales</taxon>
        <taxon>Haloferacaceae</taxon>
        <taxon>Halorubrum</taxon>
    </lineage>
</organism>
<gene>
    <name evidence="1" type="ORF">C472_11424</name>
</gene>
<dbReference type="InterPro" id="IPR045396">
    <property type="entry name" value="DUF6517"/>
</dbReference>
<dbReference type="EMBL" id="AOJD01000060">
    <property type="protein sequence ID" value="ELZ35634.1"/>
    <property type="molecule type" value="Genomic_DNA"/>
</dbReference>
<dbReference type="PATRIC" id="fig|1227485.3.peg.2233"/>
<protein>
    <submittedName>
        <fullName evidence="1">Uncharacterized protein</fullName>
    </submittedName>
</protein>
<evidence type="ECO:0000313" key="2">
    <source>
        <dbReference type="Proteomes" id="UP000011523"/>
    </source>
</evidence>
<dbReference type="AlphaFoldDB" id="M0DNB5"/>